<reference evidence="3" key="2">
    <citation type="submission" date="2023-11" db="UniProtKB">
        <authorList>
            <consortium name="WormBaseParasite"/>
        </authorList>
    </citation>
    <scope>IDENTIFICATION</scope>
</reference>
<dbReference type="WBParaSite" id="TREG1_123060.1">
    <property type="protein sequence ID" value="TREG1_123060.1"/>
    <property type="gene ID" value="TREG1_123060"/>
</dbReference>
<organism evidence="2 3">
    <name type="scientific">Trichobilharzia regenti</name>
    <name type="common">Nasal bird schistosome</name>
    <dbReference type="NCBI Taxonomy" id="157069"/>
    <lineage>
        <taxon>Eukaryota</taxon>
        <taxon>Metazoa</taxon>
        <taxon>Spiralia</taxon>
        <taxon>Lophotrochozoa</taxon>
        <taxon>Platyhelminthes</taxon>
        <taxon>Trematoda</taxon>
        <taxon>Digenea</taxon>
        <taxon>Strigeidida</taxon>
        <taxon>Schistosomatoidea</taxon>
        <taxon>Schistosomatidae</taxon>
        <taxon>Trichobilharzia</taxon>
    </lineage>
</organism>
<dbReference type="AlphaFoldDB" id="A0AA85J4I3"/>
<reference evidence="2" key="1">
    <citation type="submission" date="2022-06" db="EMBL/GenBank/DDBJ databases">
        <authorList>
            <person name="Berger JAMES D."/>
            <person name="Berger JAMES D."/>
        </authorList>
    </citation>
    <scope>NUCLEOTIDE SEQUENCE [LARGE SCALE GENOMIC DNA]</scope>
</reference>
<keyword evidence="1" id="KW-0472">Membrane</keyword>
<evidence type="ECO:0000313" key="2">
    <source>
        <dbReference type="Proteomes" id="UP000050795"/>
    </source>
</evidence>
<evidence type="ECO:0000256" key="1">
    <source>
        <dbReference type="SAM" id="Phobius"/>
    </source>
</evidence>
<proteinExistence type="predicted"/>
<keyword evidence="1" id="KW-0812">Transmembrane</keyword>
<feature type="transmembrane region" description="Helical" evidence="1">
    <location>
        <begin position="62"/>
        <end position="81"/>
    </location>
</feature>
<dbReference type="Proteomes" id="UP000050795">
    <property type="component" value="Unassembled WGS sequence"/>
</dbReference>
<evidence type="ECO:0000313" key="3">
    <source>
        <dbReference type="WBParaSite" id="TREG1_123060.1"/>
    </source>
</evidence>
<accession>A0AA85J4I3</accession>
<feature type="transmembrane region" description="Helical" evidence="1">
    <location>
        <begin position="31"/>
        <end position="50"/>
    </location>
</feature>
<protein>
    <submittedName>
        <fullName evidence="3">Uncharacterized protein</fullName>
    </submittedName>
</protein>
<sequence>MNVTEVYNIFTHTFEYSTSDGSEHTYVSNEYIIATIVTIMMCLLLLILLFIEKQRNFPPKPFAYALAALMVMFNWMVGVFWSCCTSAI</sequence>
<name>A0AA85J4I3_TRIRE</name>
<keyword evidence="1" id="KW-1133">Transmembrane helix</keyword>
<keyword evidence="2" id="KW-1185">Reference proteome</keyword>